<evidence type="ECO:0000313" key="1">
    <source>
        <dbReference type="EMBL" id="MDR7385682.1"/>
    </source>
</evidence>
<dbReference type="EMBL" id="JAVDYE010000001">
    <property type="protein sequence ID" value="MDR7385682.1"/>
    <property type="molecule type" value="Genomic_DNA"/>
</dbReference>
<dbReference type="RefSeq" id="WP_274996627.1">
    <property type="nucleotide sequence ID" value="NZ_JAJQQP010000013.1"/>
</dbReference>
<reference evidence="1 2" key="1">
    <citation type="submission" date="2023-07" db="EMBL/GenBank/DDBJ databases">
        <title>Sequencing the genomes of 1000 actinobacteria strains.</title>
        <authorList>
            <person name="Klenk H.-P."/>
        </authorList>
    </citation>
    <scope>NUCLEOTIDE SEQUENCE [LARGE SCALE GENOMIC DNA]</scope>
    <source>
        <strain evidence="1 2">DSM 45554</strain>
    </source>
</reference>
<comment type="caution">
    <text evidence="1">The sequence shown here is derived from an EMBL/GenBank/DDBJ whole genome shotgun (WGS) entry which is preliminary data.</text>
</comment>
<evidence type="ECO:0000313" key="2">
    <source>
        <dbReference type="Proteomes" id="UP001183585"/>
    </source>
</evidence>
<organism evidence="1 2">
    <name type="scientific">Promicromonospora iranensis</name>
    <dbReference type="NCBI Taxonomy" id="1105144"/>
    <lineage>
        <taxon>Bacteria</taxon>
        <taxon>Bacillati</taxon>
        <taxon>Actinomycetota</taxon>
        <taxon>Actinomycetes</taxon>
        <taxon>Micrococcales</taxon>
        <taxon>Promicromonosporaceae</taxon>
        <taxon>Promicromonospora</taxon>
    </lineage>
</organism>
<proteinExistence type="predicted"/>
<keyword evidence="2" id="KW-1185">Reference proteome</keyword>
<accession>A0ABU2CWZ0</accession>
<dbReference type="Proteomes" id="UP001183585">
    <property type="component" value="Unassembled WGS sequence"/>
</dbReference>
<name>A0ABU2CWZ0_9MICO</name>
<protein>
    <submittedName>
        <fullName evidence="1">Uncharacterized protein</fullName>
    </submittedName>
</protein>
<gene>
    <name evidence="1" type="ORF">J2S48_005197</name>
</gene>
<sequence length="82" mass="9130">MSTPPDPDQEVLIATEWDLGGLVRVAATVGPDGRTDLWLLVPDATEGRWQIPSHEWVGPLPEPWRHRLDTITHTAPSQEGTR</sequence>